<organism evidence="1">
    <name type="scientific">Candidatus Moduliflexus flocculans</name>
    <dbReference type="NCBI Taxonomy" id="1499966"/>
    <lineage>
        <taxon>Bacteria</taxon>
        <taxon>Candidatus Moduliflexota</taxon>
        <taxon>Candidatus Moduliflexia</taxon>
        <taxon>Candidatus Moduliflexales</taxon>
        <taxon>Candidatus Moduliflexaceae</taxon>
    </lineage>
</organism>
<name>A0A0S6W4A0_9BACT</name>
<evidence type="ECO:0000313" key="1">
    <source>
        <dbReference type="EMBL" id="GAK52774.1"/>
    </source>
</evidence>
<protein>
    <recommendedName>
        <fullName evidence="3">STAS/SEC14 domain-containing protein</fullName>
    </recommendedName>
</protein>
<dbReference type="AlphaFoldDB" id="A0A0S6W4A0"/>
<keyword evidence="2" id="KW-1185">Reference proteome</keyword>
<reference evidence="1" key="1">
    <citation type="journal article" date="2015" name="PeerJ">
        <title>First genomic representation of candidate bacterial phylum KSB3 points to enhanced environmental sensing as a trigger of wastewater bulking.</title>
        <authorList>
            <person name="Sekiguchi Y."/>
            <person name="Ohashi A."/>
            <person name="Parks D.H."/>
            <person name="Yamauchi T."/>
            <person name="Tyson G.W."/>
            <person name="Hugenholtz P."/>
        </authorList>
    </citation>
    <scope>NUCLEOTIDE SEQUENCE [LARGE SCALE GENOMIC DNA]</scope>
</reference>
<evidence type="ECO:0000313" key="2">
    <source>
        <dbReference type="Proteomes" id="UP000030700"/>
    </source>
</evidence>
<gene>
    <name evidence="1" type="ORF">U14_04031</name>
</gene>
<accession>A0A0S6W4A0</accession>
<dbReference type="InterPro" id="IPR038396">
    <property type="entry name" value="SpoIIAA-like_sf"/>
</dbReference>
<proteinExistence type="predicted"/>
<dbReference type="EMBL" id="DF820459">
    <property type="protein sequence ID" value="GAK52774.1"/>
    <property type="molecule type" value="Genomic_DNA"/>
</dbReference>
<sequence>MENVQFITYKNVELLVIDFTSTKSVAEFLNVIDEAKTIIASRPLNSLLTLTDVTNSYFDSDIISAMKEYAAHNKPYIKAGAVVGISGARKIIFNSVLFFSGRDNLKMFDTRNHAMEWLCAYK</sequence>
<dbReference type="HOGENOM" id="CLU_2045807_0_0_0"/>
<evidence type="ECO:0008006" key="3">
    <source>
        <dbReference type="Google" id="ProtNLM"/>
    </source>
</evidence>
<dbReference type="Gene3D" id="3.40.50.10600">
    <property type="entry name" value="SpoIIaa-like domains"/>
    <property type="match status" value="1"/>
</dbReference>
<dbReference type="Proteomes" id="UP000030700">
    <property type="component" value="Unassembled WGS sequence"/>
</dbReference>